<dbReference type="CDD" id="cd19753">
    <property type="entry name" value="Mb-like_oxidoreductase"/>
    <property type="match status" value="1"/>
</dbReference>
<dbReference type="InterPro" id="IPR009050">
    <property type="entry name" value="Globin-like_sf"/>
</dbReference>
<dbReference type="GO" id="GO:0019825">
    <property type="term" value="F:oxygen binding"/>
    <property type="evidence" value="ECO:0007669"/>
    <property type="project" value="InterPro"/>
</dbReference>
<keyword evidence="3" id="KW-0479">Metal-binding</keyword>
<dbReference type="GO" id="GO:0046210">
    <property type="term" value="P:nitric oxide catabolic process"/>
    <property type="evidence" value="ECO:0007669"/>
    <property type="project" value="TreeGrafter"/>
</dbReference>
<accession>A0A7Y9XF33</accession>
<evidence type="ECO:0000256" key="2">
    <source>
        <dbReference type="ARBA" id="ARBA00022621"/>
    </source>
</evidence>
<dbReference type="GO" id="GO:0071500">
    <property type="term" value="P:cellular response to nitrosative stress"/>
    <property type="evidence" value="ECO:0007669"/>
    <property type="project" value="TreeGrafter"/>
</dbReference>
<keyword evidence="5" id="KW-0813">Transport</keyword>
<feature type="region of interest" description="Disordered" evidence="6">
    <location>
        <begin position="147"/>
        <end position="208"/>
    </location>
</feature>
<evidence type="ECO:0000256" key="5">
    <source>
        <dbReference type="RuleBase" id="RU000356"/>
    </source>
</evidence>
<name>A0A7Y9XF33_9ACTN</name>
<evidence type="ECO:0000256" key="4">
    <source>
        <dbReference type="ARBA" id="ARBA00023004"/>
    </source>
</evidence>
<keyword evidence="1 5" id="KW-0349">Heme</keyword>
<evidence type="ECO:0000259" key="7">
    <source>
        <dbReference type="PROSITE" id="PS01033"/>
    </source>
</evidence>
<dbReference type="RefSeq" id="WP_179810302.1">
    <property type="nucleotide sequence ID" value="NZ_JACCHL010000001.1"/>
</dbReference>
<dbReference type="SUPFAM" id="SSF46458">
    <property type="entry name" value="Globin-like"/>
    <property type="match status" value="1"/>
</dbReference>
<dbReference type="InterPro" id="IPR000971">
    <property type="entry name" value="Globin"/>
</dbReference>
<evidence type="ECO:0000256" key="1">
    <source>
        <dbReference type="ARBA" id="ARBA00022617"/>
    </source>
</evidence>
<evidence type="ECO:0000256" key="3">
    <source>
        <dbReference type="ARBA" id="ARBA00022723"/>
    </source>
</evidence>
<comment type="similarity">
    <text evidence="5">Belongs to the globin family.</text>
</comment>
<sequence>MSPRSIKEVPLPAPAVIEAVRHSCSSLPHGSTRLAERFYQNLFSMAPEVRAMFPENMRTQKERMAFALLEVVHYLDQPDEVAGYLRQLGAQHRRELAVEPEHYPYVGRALVRAVSEISPTWSSSMSSAWVMVYEWITANMLEGARDADAGRPAKRSRHAAAPSESRPDQPARSDRSTQSDQPAPPDRPHRSDRWFEAPEATGTSSPVR</sequence>
<feature type="compositionally biased region" description="Basic and acidic residues" evidence="6">
    <location>
        <begin position="165"/>
        <end position="177"/>
    </location>
</feature>
<dbReference type="GO" id="GO:0071949">
    <property type="term" value="F:FAD binding"/>
    <property type="evidence" value="ECO:0007669"/>
    <property type="project" value="TreeGrafter"/>
</dbReference>
<dbReference type="GO" id="GO:0005344">
    <property type="term" value="F:oxygen carrier activity"/>
    <property type="evidence" value="ECO:0007669"/>
    <property type="project" value="UniProtKB-KW"/>
</dbReference>
<evidence type="ECO:0000313" key="8">
    <source>
        <dbReference type="EMBL" id="NYH53195.1"/>
    </source>
</evidence>
<evidence type="ECO:0000256" key="6">
    <source>
        <dbReference type="SAM" id="MobiDB-lite"/>
    </source>
</evidence>
<dbReference type="Pfam" id="PF00042">
    <property type="entry name" value="Globin"/>
    <property type="match status" value="1"/>
</dbReference>
<feature type="domain" description="Globin" evidence="7">
    <location>
        <begin position="10"/>
        <end position="145"/>
    </location>
</feature>
<dbReference type="GO" id="GO:0046872">
    <property type="term" value="F:metal ion binding"/>
    <property type="evidence" value="ECO:0007669"/>
    <property type="project" value="UniProtKB-KW"/>
</dbReference>
<protein>
    <submittedName>
        <fullName evidence="8">Hemoglobin-like flavoprotein</fullName>
    </submittedName>
</protein>
<dbReference type="EMBL" id="JACCHL010000001">
    <property type="protein sequence ID" value="NYH53195.1"/>
    <property type="molecule type" value="Genomic_DNA"/>
</dbReference>
<reference evidence="8 9" key="1">
    <citation type="submission" date="2020-07" db="EMBL/GenBank/DDBJ databases">
        <title>Sequencing the genomes of 1000 actinobacteria strains.</title>
        <authorList>
            <person name="Klenk H.-P."/>
        </authorList>
    </citation>
    <scope>NUCLEOTIDE SEQUENCE [LARGE SCALE GENOMIC DNA]</scope>
    <source>
        <strain evidence="8 9">DSM 45278</strain>
    </source>
</reference>
<dbReference type="Gene3D" id="1.10.490.10">
    <property type="entry name" value="Globins"/>
    <property type="match status" value="1"/>
</dbReference>
<dbReference type="InterPro" id="IPR012292">
    <property type="entry name" value="Globin/Proto"/>
</dbReference>
<dbReference type="PANTHER" id="PTHR43396">
    <property type="entry name" value="FLAVOHEMOPROTEIN"/>
    <property type="match status" value="1"/>
</dbReference>
<dbReference type="PANTHER" id="PTHR43396:SF3">
    <property type="entry name" value="FLAVOHEMOPROTEIN"/>
    <property type="match status" value="1"/>
</dbReference>
<dbReference type="Proteomes" id="UP000584931">
    <property type="component" value="Unassembled WGS sequence"/>
</dbReference>
<dbReference type="GO" id="GO:0008941">
    <property type="term" value="F:nitric oxide dioxygenase NAD(P)H activity"/>
    <property type="evidence" value="ECO:0007669"/>
    <property type="project" value="TreeGrafter"/>
</dbReference>
<feature type="compositionally biased region" description="Basic and acidic residues" evidence="6">
    <location>
        <begin position="186"/>
        <end position="196"/>
    </location>
</feature>
<comment type="caution">
    <text evidence="8">The sequence shown here is derived from an EMBL/GenBank/DDBJ whole genome shotgun (WGS) entry which is preliminary data.</text>
</comment>
<proteinExistence type="inferred from homology"/>
<dbReference type="AlphaFoldDB" id="A0A7Y9XF33"/>
<dbReference type="PROSITE" id="PS01033">
    <property type="entry name" value="GLOBIN"/>
    <property type="match status" value="1"/>
</dbReference>
<evidence type="ECO:0000313" key="9">
    <source>
        <dbReference type="Proteomes" id="UP000584931"/>
    </source>
</evidence>
<gene>
    <name evidence="8" type="ORF">HNR06_002784</name>
</gene>
<keyword evidence="2 5" id="KW-0561">Oxygen transport</keyword>
<keyword evidence="4" id="KW-0408">Iron</keyword>
<dbReference type="GO" id="GO:0020037">
    <property type="term" value="F:heme binding"/>
    <property type="evidence" value="ECO:0007669"/>
    <property type="project" value="InterPro"/>
</dbReference>
<organism evidence="8 9">
    <name type="scientific">Nocardiopsis sinuspersici</name>
    <dbReference type="NCBI Taxonomy" id="501010"/>
    <lineage>
        <taxon>Bacteria</taxon>
        <taxon>Bacillati</taxon>
        <taxon>Actinomycetota</taxon>
        <taxon>Actinomycetes</taxon>
        <taxon>Streptosporangiales</taxon>
        <taxon>Nocardiopsidaceae</taxon>
        <taxon>Nocardiopsis</taxon>
    </lineage>
</organism>